<dbReference type="EC" id="2.4.1.14" evidence="2"/>
<dbReference type="Gene3D" id="3.40.50.2000">
    <property type="entry name" value="Glycogen Phosphorylase B"/>
    <property type="match status" value="1"/>
</dbReference>
<protein>
    <recommendedName>
        <fullName evidence="2">sucrose-phosphate synthase</fullName>
        <ecNumber evidence="2">2.4.1.14</ecNumber>
    </recommendedName>
</protein>
<dbReference type="PANTHER" id="PTHR46039:SF5">
    <property type="entry name" value="SUCROSE-PHOSPHATE SYNTHASE 3-RELATED"/>
    <property type="match status" value="1"/>
</dbReference>
<dbReference type="Proteomes" id="UP000734854">
    <property type="component" value="Unassembled WGS sequence"/>
</dbReference>
<dbReference type="AlphaFoldDB" id="A0A8J5KFA1"/>
<evidence type="ECO:0000313" key="7">
    <source>
        <dbReference type="EMBL" id="KAG6487682.1"/>
    </source>
</evidence>
<reference evidence="7 8" key="1">
    <citation type="submission" date="2020-08" db="EMBL/GenBank/DDBJ databases">
        <title>Plant Genome Project.</title>
        <authorList>
            <person name="Zhang R.-G."/>
        </authorList>
    </citation>
    <scope>NUCLEOTIDE SEQUENCE [LARGE SCALE GENOMIC DNA]</scope>
    <source>
        <tissue evidence="7">Rhizome</tissue>
    </source>
</reference>
<dbReference type="PANTHER" id="PTHR46039">
    <property type="entry name" value="SUCROSE-PHOSPHATE SYNTHASE 3-RELATED"/>
    <property type="match status" value="1"/>
</dbReference>
<dbReference type="EMBL" id="JACMSC010000015">
    <property type="protein sequence ID" value="KAG6487682.1"/>
    <property type="molecule type" value="Genomic_DNA"/>
</dbReference>
<evidence type="ECO:0000313" key="8">
    <source>
        <dbReference type="Proteomes" id="UP000734854"/>
    </source>
</evidence>
<dbReference type="SUPFAM" id="SSF53756">
    <property type="entry name" value="UDP-Glycosyltransferase/glycogen phosphorylase"/>
    <property type="match status" value="1"/>
</dbReference>
<proteinExistence type="inferred from homology"/>
<keyword evidence="3" id="KW-0328">Glycosyltransferase</keyword>
<comment type="similarity">
    <text evidence="1">Belongs to the glycosyltransferase 1 family.</text>
</comment>
<accession>A0A8J5KFA1</accession>
<evidence type="ECO:0000256" key="5">
    <source>
        <dbReference type="ARBA" id="ARBA00047471"/>
    </source>
</evidence>
<dbReference type="InterPro" id="IPR001296">
    <property type="entry name" value="Glyco_trans_1"/>
</dbReference>
<dbReference type="InterPro" id="IPR044161">
    <property type="entry name" value="SPS"/>
</dbReference>
<evidence type="ECO:0000256" key="3">
    <source>
        <dbReference type="ARBA" id="ARBA00022676"/>
    </source>
</evidence>
<organism evidence="7 8">
    <name type="scientific">Zingiber officinale</name>
    <name type="common">Ginger</name>
    <name type="synonym">Amomum zingiber</name>
    <dbReference type="NCBI Taxonomy" id="94328"/>
    <lineage>
        <taxon>Eukaryota</taxon>
        <taxon>Viridiplantae</taxon>
        <taxon>Streptophyta</taxon>
        <taxon>Embryophyta</taxon>
        <taxon>Tracheophyta</taxon>
        <taxon>Spermatophyta</taxon>
        <taxon>Magnoliopsida</taxon>
        <taxon>Liliopsida</taxon>
        <taxon>Zingiberales</taxon>
        <taxon>Zingiberaceae</taxon>
        <taxon>Zingiber</taxon>
    </lineage>
</organism>
<evidence type="ECO:0000256" key="1">
    <source>
        <dbReference type="ARBA" id="ARBA00006530"/>
    </source>
</evidence>
<dbReference type="Pfam" id="PF00534">
    <property type="entry name" value="Glycos_transf_1"/>
    <property type="match status" value="1"/>
</dbReference>
<evidence type="ECO:0000259" key="6">
    <source>
        <dbReference type="Pfam" id="PF00534"/>
    </source>
</evidence>
<sequence length="161" mass="17525">MGNRDDIDEMSSGNHRKQSDVLDIYGLVAKTNRVFINLALVKPFGLTLIVAAAHGLPMVATKNRGLVSIHGALHNGVLVDPHDQWAIAKELPKPIRHPQWKKKKVKEVVTGEGTYGALPLSLIVNSPFSTIAGSNVLLLPANLCCYFSFEKIQAATKGFNE</sequence>
<comment type="caution">
    <text evidence="7">The sequence shown here is derived from an EMBL/GenBank/DDBJ whole genome shotgun (WGS) entry which is preliminary data.</text>
</comment>
<comment type="catalytic activity">
    <reaction evidence="5">
        <text>beta-D-fructose 6-phosphate + UDP-alpha-D-glucose = sucrose 6(F)-phosphate + UDP + H(+)</text>
        <dbReference type="Rhea" id="RHEA:22172"/>
        <dbReference type="ChEBI" id="CHEBI:15378"/>
        <dbReference type="ChEBI" id="CHEBI:57634"/>
        <dbReference type="ChEBI" id="CHEBI:57723"/>
        <dbReference type="ChEBI" id="CHEBI:58223"/>
        <dbReference type="ChEBI" id="CHEBI:58885"/>
        <dbReference type="EC" id="2.4.1.14"/>
    </reaction>
</comment>
<dbReference type="GO" id="GO:0046524">
    <property type="term" value="F:sucrose-phosphate synthase activity"/>
    <property type="evidence" value="ECO:0007669"/>
    <property type="project" value="UniProtKB-EC"/>
</dbReference>
<evidence type="ECO:0000256" key="4">
    <source>
        <dbReference type="ARBA" id="ARBA00022679"/>
    </source>
</evidence>
<name>A0A8J5KFA1_ZINOF</name>
<keyword evidence="8" id="KW-1185">Reference proteome</keyword>
<feature type="domain" description="Glycosyl transferase family 1" evidence="6">
    <location>
        <begin position="32"/>
        <end position="95"/>
    </location>
</feature>
<keyword evidence="4" id="KW-0808">Transferase</keyword>
<gene>
    <name evidence="7" type="ORF">ZIOFF_056273</name>
</gene>
<evidence type="ECO:0000256" key="2">
    <source>
        <dbReference type="ARBA" id="ARBA00012536"/>
    </source>
</evidence>